<dbReference type="EMBL" id="VTFX01000005">
    <property type="protein sequence ID" value="KAD3515272.1"/>
    <property type="molecule type" value="Genomic_DNA"/>
</dbReference>
<keyword evidence="2" id="KW-1185">Reference proteome</keyword>
<gene>
    <name evidence="1" type="ORF">GD627_13420</name>
</gene>
<sequence length="183" mass="18777">MKSLRALKAAGLILSAVVLGLMTVQGSYALWNTTAPSNAGTIQAADFNILVNGSPMTPGPLAVNIGDVAKGQPRYQFITVENAVNVTDSSPLRLQASLVGLGPVKDFAGYLTVTAAAVPISTACELLAANQYTSVSPAPVLTKGAPQKICLKAELNPNTPTAYLGRNIASTITLTVAQTAPAK</sequence>
<proteinExistence type="predicted"/>
<evidence type="ECO:0008006" key="3">
    <source>
        <dbReference type="Google" id="ProtNLM"/>
    </source>
</evidence>
<comment type="caution">
    <text evidence="1">The sequence shown here is derived from an EMBL/GenBank/DDBJ whole genome shotgun (WGS) entry which is preliminary data.</text>
</comment>
<reference evidence="1 2" key="1">
    <citation type="submission" date="2019-08" db="EMBL/GenBank/DDBJ databases">
        <title>Arthrobacter sp. nov., isolated from plateau pika and Tibetan wild ass.</title>
        <authorList>
            <person name="Ge Y."/>
        </authorList>
    </citation>
    <scope>NUCLEOTIDE SEQUENCE [LARGE SCALE GENOMIC DNA]</scope>
    <source>
        <strain evidence="1 2">785</strain>
    </source>
</reference>
<accession>A0A5N6MFN4</accession>
<dbReference type="Proteomes" id="UP000326852">
    <property type="component" value="Unassembled WGS sequence"/>
</dbReference>
<evidence type="ECO:0000313" key="1">
    <source>
        <dbReference type="EMBL" id="KAD3515272.1"/>
    </source>
</evidence>
<protein>
    <recommendedName>
        <fullName evidence="3">SipW-cognate class signal peptide</fullName>
    </recommendedName>
</protein>
<evidence type="ECO:0000313" key="2">
    <source>
        <dbReference type="Proteomes" id="UP000326852"/>
    </source>
</evidence>
<name>A0A5N6MFN4_9MICC</name>
<dbReference type="AlphaFoldDB" id="A0A5N6MFN4"/>
<organism evidence="1 2">
    <name type="scientific">Arthrobacter yangruifuii</name>
    <dbReference type="NCBI Taxonomy" id="2606616"/>
    <lineage>
        <taxon>Bacteria</taxon>
        <taxon>Bacillati</taxon>
        <taxon>Actinomycetota</taxon>
        <taxon>Actinomycetes</taxon>
        <taxon>Micrococcales</taxon>
        <taxon>Micrococcaceae</taxon>
        <taxon>Arthrobacter</taxon>
    </lineage>
</organism>
<dbReference type="RefSeq" id="WP_152272912.1">
    <property type="nucleotide sequence ID" value="NZ_VTFX01000005.1"/>
</dbReference>